<evidence type="ECO:0000313" key="2">
    <source>
        <dbReference type="Proteomes" id="UP000245880"/>
    </source>
</evidence>
<dbReference type="Proteomes" id="UP000245880">
    <property type="component" value="Unassembled WGS sequence"/>
</dbReference>
<accession>A0A316AS70</accession>
<sequence length="51" mass="5801">MKKKNNPTPSKAELRQQIVESAIASFQIEGISIPPLEAQRLLEKIEARLER</sequence>
<organism evidence="1 2">
    <name type="scientific">Dyadobacter jejuensis</name>
    <dbReference type="NCBI Taxonomy" id="1082580"/>
    <lineage>
        <taxon>Bacteria</taxon>
        <taxon>Pseudomonadati</taxon>
        <taxon>Bacteroidota</taxon>
        <taxon>Cytophagia</taxon>
        <taxon>Cytophagales</taxon>
        <taxon>Spirosomataceae</taxon>
        <taxon>Dyadobacter</taxon>
    </lineage>
</organism>
<dbReference type="OrthoDB" id="772520at2"/>
<dbReference type="AlphaFoldDB" id="A0A316AS70"/>
<dbReference type="RefSeq" id="WP_158281193.1">
    <property type="nucleotide sequence ID" value="NZ_QGDT01000001.1"/>
</dbReference>
<name>A0A316AS70_9BACT</name>
<comment type="caution">
    <text evidence="1">The sequence shown here is derived from an EMBL/GenBank/DDBJ whole genome shotgun (WGS) entry which is preliminary data.</text>
</comment>
<gene>
    <name evidence="1" type="ORF">CLV98_101636</name>
</gene>
<proteinExistence type="predicted"/>
<keyword evidence="2" id="KW-1185">Reference proteome</keyword>
<reference evidence="1 2" key="1">
    <citation type="submission" date="2018-03" db="EMBL/GenBank/DDBJ databases">
        <title>Genomic Encyclopedia of Archaeal and Bacterial Type Strains, Phase II (KMG-II): from individual species to whole genera.</title>
        <authorList>
            <person name="Goeker M."/>
        </authorList>
    </citation>
    <scope>NUCLEOTIDE SEQUENCE [LARGE SCALE GENOMIC DNA]</scope>
    <source>
        <strain evidence="1 2">DSM 100346</strain>
    </source>
</reference>
<dbReference type="EMBL" id="QGDT01000001">
    <property type="protein sequence ID" value="PWJ60452.1"/>
    <property type="molecule type" value="Genomic_DNA"/>
</dbReference>
<evidence type="ECO:0000313" key="1">
    <source>
        <dbReference type="EMBL" id="PWJ60452.1"/>
    </source>
</evidence>
<protein>
    <submittedName>
        <fullName evidence="1">Uncharacterized protein</fullName>
    </submittedName>
</protein>